<evidence type="ECO:0000256" key="1">
    <source>
        <dbReference type="ARBA" id="ARBA00008779"/>
    </source>
</evidence>
<protein>
    <submittedName>
        <fullName evidence="6">Sulfatase-like hydrolase/transferase</fullName>
    </submittedName>
</protein>
<dbReference type="Pfam" id="PF00884">
    <property type="entry name" value="Sulfatase"/>
    <property type="match status" value="1"/>
</dbReference>
<feature type="domain" description="Sulfatase N-terminal" evidence="5">
    <location>
        <begin position="39"/>
        <end position="348"/>
    </location>
</feature>
<accession>A0ABX0HAE5</accession>
<dbReference type="InterPro" id="IPR050738">
    <property type="entry name" value="Sulfatase"/>
</dbReference>
<sequence>MDSYNQKLFPVKLSLRLKMAITLLMGISIVIPSQSQQAPNIILIMADDLGYEVLPAYGNTFHRTPALDRMAAAGMVFENAHATPLCTPSRVQLMTGKYNFRNYIGFGLLDPTEKTMAHWLKEQGYATCVVGKWQLYGNARQRELAGGKVGSLPEEAGFDAYRLWQVSDLGSRYKDPLLETKGSGVEKFDGKYGPDLFTAYLEDFVEAQAGQPFFAYYPMALTHDPFEPYPGSPDFASYYPENRINDPKYFPGMVSHMDKLVGRIIDKVEDLGLAENTLILFVGDNGTDRDVVTPFKGQDLRGNKGYTNDLGTHVPLLAYWPGTIKAGIRNANLIDLTDFLPTLLQVSGKDPADLPDPIDGVSFYPQLKDSDYSGQVREWVYCHYAPNWGNFTPRTFVYNTHWKYYANGEIFNLSEDPLETRPLIFRELNKTGKKAVRKFRRVIKEMK</sequence>
<evidence type="ECO:0000256" key="4">
    <source>
        <dbReference type="ARBA" id="ARBA00022837"/>
    </source>
</evidence>
<dbReference type="PROSITE" id="PS00523">
    <property type="entry name" value="SULFATASE_1"/>
    <property type="match status" value="1"/>
</dbReference>
<dbReference type="EMBL" id="JAANYN010000008">
    <property type="protein sequence ID" value="NHE58821.1"/>
    <property type="molecule type" value="Genomic_DNA"/>
</dbReference>
<organism evidence="6 7">
    <name type="scientific">Cyclobacterium plantarum</name>
    <dbReference type="NCBI Taxonomy" id="2716263"/>
    <lineage>
        <taxon>Bacteria</taxon>
        <taxon>Pseudomonadati</taxon>
        <taxon>Bacteroidota</taxon>
        <taxon>Cytophagia</taxon>
        <taxon>Cytophagales</taxon>
        <taxon>Cyclobacteriaceae</taxon>
        <taxon>Cyclobacterium</taxon>
    </lineage>
</organism>
<reference evidence="6 7" key="1">
    <citation type="submission" date="2020-03" db="EMBL/GenBank/DDBJ databases">
        <title>Cyclobacterium plantarum sp. nov., a marine bacterium isolated from a coastal-marine wetland.</title>
        <authorList>
            <person name="Sanchez-Porro C."/>
            <person name="Ventosa A."/>
            <person name="Amoozegar M."/>
        </authorList>
    </citation>
    <scope>NUCLEOTIDE SEQUENCE [LARGE SCALE GENOMIC DNA]</scope>
    <source>
        <strain evidence="6 7">GBPx2</strain>
    </source>
</reference>
<keyword evidence="4" id="KW-0106">Calcium</keyword>
<dbReference type="InterPro" id="IPR017850">
    <property type="entry name" value="Alkaline_phosphatase_core_sf"/>
</dbReference>
<name>A0ABX0HAE5_9BACT</name>
<dbReference type="Gene3D" id="3.40.720.10">
    <property type="entry name" value="Alkaline Phosphatase, subunit A"/>
    <property type="match status" value="2"/>
</dbReference>
<comment type="caution">
    <text evidence="6">The sequence shown here is derived from an EMBL/GenBank/DDBJ whole genome shotgun (WGS) entry which is preliminary data.</text>
</comment>
<dbReference type="InterPro" id="IPR000917">
    <property type="entry name" value="Sulfatase_N"/>
</dbReference>
<keyword evidence="2" id="KW-0479">Metal-binding</keyword>
<proteinExistence type="inferred from homology"/>
<evidence type="ECO:0000256" key="3">
    <source>
        <dbReference type="ARBA" id="ARBA00022801"/>
    </source>
</evidence>
<dbReference type="Proteomes" id="UP000649799">
    <property type="component" value="Unassembled WGS sequence"/>
</dbReference>
<keyword evidence="3" id="KW-0378">Hydrolase</keyword>
<dbReference type="SUPFAM" id="SSF53649">
    <property type="entry name" value="Alkaline phosphatase-like"/>
    <property type="match status" value="1"/>
</dbReference>
<evidence type="ECO:0000256" key="2">
    <source>
        <dbReference type="ARBA" id="ARBA00022723"/>
    </source>
</evidence>
<dbReference type="CDD" id="cd16151">
    <property type="entry name" value="sulfatase_like"/>
    <property type="match status" value="1"/>
</dbReference>
<evidence type="ECO:0000313" key="7">
    <source>
        <dbReference type="Proteomes" id="UP000649799"/>
    </source>
</evidence>
<dbReference type="InterPro" id="IPR024607">
    <property type="entry name" value="Sulfatase_CS"/>
</dbReference>
<comment type="similarity">
    <text evidence="1">Belongs to the sulfatase family.</text>
</comment>
<gene>
    <name evidence="6" type="ORF">G9Q97_18575</name>
</gene>
<evidence type="ECO:0000259" key="5">
    <source>
        <dbReference type="Pfam" id="PF00884"/>
    </source>
</evidence>
<keyword evidence="7" id="KW-1185">Reference proteome</keyword>
<evidence type="ECO:0000313" key="6">
    <source>
        <dbReference type="EMBL" id="NHE58821.1"/>
    </source>
</evidence>
<dbReference type="PANTHER" id="PTHR42693:SF53">
    <property type="entry name" value="ENDO-4-O-SULFATASE"/>
    <property type="match status" value="1"/>
</dbReference>
<dbReference type="PANTHER" id="PTHR42693">
    <property type="entry name" value="ARYLSULFATASE FAMILY MEMBER"/>
    <property type="match status" value="1"/>
</dbReference>